<dbReference type="Proteomes" id="UP001242480">
    <property type="component" value="Unassembled WGS sequence"/>
</dbReference>
<accession>A0ABU0JME9</accession>
<evidence type="ECO:0000313" key="3">
    <source>
        <dbReference type="Proteomes" id="UP001242480"/>
    </source>
</evidence>
<gene>
    <name evidence="1" type="ORF">QO011_005870</name>
    <name evidence="2" type="ORF">QO011_008516</name>
</gene>
<reference evidence="2 3" key="1">
    <citation type="submission" date="2023-07" db="EMBL/GenBank/DDBJ databases">
        <title>Genomic Encyclopedia of Type Strains, Phase IV (KMG-IV): sequencing the most valuable type-strain genomes for metagenomic binning, comparative biology and taxonomic classification.</title>
        <authorList>
            <person name="Goeker M."/>
        </authorList>
    </citation>
    <scope>NUCLEOTIDE SEQUENCE [LARGE SCALE GENOMIC DNA]</scope>
    <source>
        <strain evidence="2 3">DSM 19619</strain>
    </source>
</reference>
<sequence>MPVNKPCGVVNDSLLGVEATTRDGDRRLALHYERGLAAGCWHR</sequence>
<dbReference type="EMBL" id="JAUSVX010000013">
    <property type="protein sequence ID" value="MDQ0472840.1"/>
    <property type="molecule type" value="Genomic_DNA"/>
</dbReference>
<comment type="caution">
    <text evidence="2">The sequence shown here is derived from an EMBL/GenBank/DDBJ whole genome shotgun (WGS) entry which is preliminary data.</text>
</comment>
<evidence type="ECO:0000313" key="2">
    <source>
        <dbReference type="EMBL" id="MDQ0475466.1"/>
    </source>
</evidence>
<protein>
    <submittedName>
        <fullName evidence="2">Uncharacterized protein</fullName>
    </submittedName>
</protein>
<evidence type="ECO:0000313" key="1">
    <source>
        <dbReference type="EMBL" id="MDQ0472840.1"/>
    </source>
</evidence>
<dbReference type="EMBL" id="JAUSVX010000043">
    <property type="protein sequence ID" value="MDQ0475466.1"/>
    <property type="molecule type" value="Genomic_DNA"/>
</dbReference>
<proteinExistence type="predicted"/>
<organism evidence="2 3">
    <name type="scientific">Labrys wisconsinensis</name>
    <dbReference type="NCBI Taxonomy" id="425677"/>
    <lineage>
        <taxon>Bacteria</taxon>
        <taxon>Pseudomonadati</taxon>
        <taxon>Pseudomonadota</taxon>
        <taxon>Alphaproteobacteria</taxon>
        <taxon>Hyphomicrobiales</taxon>
        <taxon>Xanthobacteraceae</taxon>
        <taxon>Labrys</taxon>
    </lineage>
</organism>
<keyword evidence="3" id="KW-1185">Reference proteome</keyword>
<dbReference type="RefSeq" id="WP_307280244.1">
    <property type="nucleotide sequence ID" value="NZ_JAUSVX010000013.1"/>
</dbReference>
<name>A0ABU0JME9_9HYPH</name>